<dbReference type="Proteomes" id="UP000241462">
    <property type="component" value="Unassembled WGS sequence"/>
</dbReference>
<sequence>YSDGEIFCKLSSKNLDFSERKDWLQRLSPCKESSLHMLFGHAKITEAFNRLLLFPGLWVGLQLGNIHKHLALHCEQEILNYLEYVFVIWRRITNEDEALAQAVDVRTVKTLQYLIPRSQDAQEIKAAFTNTIVFPDVIEDGSRKLLLRNILNIDGFVPSIATFHKDTMYLSHAIKAIKKWISPRFKSRNLAYSSLRDVLKADFQPNDKIVIQLAESEWEELPGRPNPDFNNRFDLAYQQLIIAALRWFASLSNESPLQEVREKRLQGFVSDSHVNHFQAVAQRLGFKTRKV</sequence>
<name>A0A2T3A7N7_9PEZI</name>
<accession>A0A2T3A7N7</accession>
<evidence type="ECO:0000313" key="1">
    <source>
        <dbReference type="EMBL" id="PSR84387.1"/>
    </source>
</evidence>
<proteinExistence type="predicted"/>
<gene>
    <name evidence="1" type="ORF">BD289DRAFT_353975</name>
</gene>
<dbReference type="EMBL" id="KZ678444">
    <property type="protein sequence ID" value="PSR84387.1"/>
    <property type="molecule type" value="Genomic_DNA"/>
</dbReference>
<reference evidence="1 2" key="1">
    <citation type="journal article" date="2018" name="Mycol. Prog.">
        <title>Coniella lustricola, a new species from submerged detritus.</title>
        <authorList>
            <person name="Raudabaugh D.B."/>
            <person name="Iturriaga T."/>
            <person name="Carver A."/>
            <person name="Mondo S."/>
            <person name="Pangilinan J."/>
            <person name="Lipzen A."/>
            <person name="He G."/>
            <person name="Amirebrahimi M."/>
            <person name="Grigoriev I.V."/>
            <person name="Miller A.N."/>
        </authorList>
    </citation>
    <scope>NUCLEOTIDE SEQUENCE [LARGE SCALE GENOMIC DNA]</scope>
    <source>
        <strain evidence="1 2">B22-T-1</strain>
    </source>
</reference>
<evidence type="ECO:0000313" key="2">
    <source>
        <dbReference type="Proteomes" id="UP000241462"/>
    </source>
</evidence>
<dbReference type="STRING" id="2025994.A0A2T3A7N7"/>
<dbReference type="AlphaFoldDB" id="A0A2T3A7N7"/>
<protein>
    <submittedName>
        <fullName evidence="1">Uncharacterized protein</fullName>
    </submittedName>
</protein>
<feature type="non-terminal residue" evidence="1">
    <location>
        <position position="291"/>
    </location>
</feature>
<organism evidence="1 2">
    <name type="scientific">Coniella lustricola</name>
    <dbReference type="NCBI Taxonomy" id="2025994"/>
    <lineage>
        <taxon>Eukaryota</taxon>
        <taxon>Fungi</taxon>
        <taxon>Dikarya</taxon>
        <taxon>Ascomycota</taxon>
        <taxon>Pezizomycotina</taxon>
        <taxon>Sordariomycetes</taxon>
        <taxon>Sordariomycetidae</taxon>
        <taxon>Diaporthales</taxon>
        <taxon>Schizoparmaceae</taxon>
        <taxon>Coniella</taxon>
    </lineage>
</organism>
<dbReference type="Pfam" id="PF12520">
    <property type="entry name" value="DUF3723"/>
    <property type="match status" value="1"/>
</dbReference>
<feature type="non-terminal residue" evidence="1">
    <location>
        <position position="1"/>
    </location>
</feature>
<keyword evidence="2" id="KW-1185">Reference proteome</keyword>
<dbReference type="InterPro" id="IPR022198">
    <property type="entry name" value="DUF3723"/>
</dbReference>
<dbReference type="InParanoid" id="A0A2T3A7N7"/>
<dbReference type="OrthoDB" id="4932578at2759"/>